<dbReference type="Gene3D" id="1.10.10.10">
    <property type="entry name" value="Winged helix-like DNA-binding domain superfamily/Winged helix DNA-binding domain"/>
    <property type="match status" value="1"/>
</dbReference>
<feature type="domain" description="OmpR/PhoB-type" evidence="9">
    <location>
        <begin position="133"/>
        <end position="232"/>
    </location>
</feature>
<evidence type="ECO:0000256" key="5">
    <source>
        <dbReference type="ARBA" id="ARBA00023163"/>
    </source>
</evidence>
<accession>A0A426TT17</accession>
<dbReference type="InterPro" id="IPR039420">
    <property type="entry name" value="WalR-like"/>
</dbReference>
<feature type="DNA-binding region" description="OmpR/PhoB-type" evidence="7">
    <location>
        <begin position="133"/>
        <end position="232"/>
    </location>
</feature>
<dbReference type="GO" id="GO:0032993">
    <property type="term" value="C:protein-DNA complex"/>
    <property type="evidence" value="ECO:0007669"/>
    <property type="project" value="TreeGrafter"/>
</dbReference>
<dbReference type="PANTHER" id="PTHR48111">
    <property type="entry name" value="REGULATOR OF RPOS"/>
    <property type="match status" value="1"/>
</dbReference>
<protein>
    <submittedName>
        <fullName evidence="10">DNA-binding response regulator</fullName>
    </submittedName>
</protein>
<keyword evidence="1 6" id="KW-0597">Phosphoprotein</keyword>
<keyword evidence="4 7" id="KW-0238">DNA-binding</keyword>
<dbReference type="Pfam" id="PF00072">
    <property type="entry name" value="Response_reg"/>
    <property type="match status" value="1"/>
</dbReference>
<dbReference type="GO" id="GO:0005829">
    <property type="term" value="C:cytosol"/>
    <property type="evidence" value="ECO:0007669"/>
    <property type="project" value="TreeGrafter"/>
</dbReference>
<dbReference type="Gene3D" id="6.10.250.690">
    <property type="match status" value="1"/>
</dbReference>
<dbReference type="FunFam" id="3.40.50.2300:FF:000001">
    <property type="entry name" value="DNA-binding response regulator PhoB"/>
    <property type="match status" value="1"/>
</dbReference>
<evidence type="ECO:0000256" key="1">
    <source>
        <dbReference type="ARBA" id="ARBA00022553"/>
    </source>
</evidence>
<dbReference type="Pfam" id="PF00486">
    <property type="entry name" value="Trans_reg_C"/>
    <property type="match status" value="1"/>
</dbReference>
<evidence type="ECO:0000313" key="11">
    <source>
        <dbReference type="Proteomes" id="UP000280307"/>
    </source>
</evidence>
<evidence type="ECO:0000256" key="3">
    <source>
        <dbReference type="ARBA" id="ARBA00023015"/>
    </source>
</evidence>
<dbReference type="CDD" id="cd00383">
    <property type="entry name" value="trans_reg_C"/>
    <property type="match status" value="1"/>
</dbReference>
<dbReference type="PROSITE" id="PS51755">
    <property type="entry name" value="OMPR_PHOB"/>
    <property type="match status" value="1"/>
</dbReference>
<dbReference type="InterPro" id="IPR001789">
    <property type="entry name" value="Sig_transdc_resp-reg_receiver"/>
</dbReference>
<evidence type="ECO:0000313" key="10">
    <source>
        <dbReference type="EMBL" id="RRR67482.1"/>
    </source>
</evidence>
<keyword evidence="5" id="KW-0804">Transcription</keyword>
<dbReference type="InterPro" id="IPR036388">
    <property type="entry name" value="WH-like_DNA-bd_sf"/>
</dbReference>
<feature type="domain" description="Response regulatory" evidence="8">
    <location>
        <begin position="4"/>
        <end position="120"/>
    </location>
</feature>
<name>A0A426TT17_9CHLR</name>
<evidence type="ECO:0000256" key="2">
    <source>
        <dbReference type="ARBA" id="ARBA00023012"/>
    </source>
</evidence>
<evidence type="ECO:0000259" key="9">
    <source>
        <dbReference type="PROSITE" id="PS51755"/>
    </source>
</evidence>
<gene>
    <name evidence="10" type="ORF">EI684_18845</name>
</gene>
<dbReference type="Gene3D" id="3.40.50.2300">
    <property type="match status" value="1"/>
</dbReference>
<dbReference type="SUPFAM" id="SSF52172">
    <property type="entry name" value="CheY-like"/>
    <property type="match status" value="1"/>
</dbReference>
<dbReference type="InterPro" id="IPR011006">
    <property type="entry name" value="CheY-like_superfamily"/>
</dbReference>
<evidence type="ECO:0000259" key="8">
    <source>
        <dbReference type="PROSITE" id="PS50110"/>
    </source>
</evidence>
<dbReference type="PANTHER" id="PTHR48111:SF4">
    <property type="entry name" value="DNA-BINDING DUAL TRANSCRIPTIONAL REGULATOR OMPR"/>
    <property type="match status" value="1"/>
</dbReference>
<dbReference type="Proteomes" id="UP000280307">
    <property type="component" value="Unassembled WGS sequence"/>
</dbReference>
<evidence type="ECO:0000256" key="4">
    <source>
        <dbReference type="ARBA" id="ARBA00023125"/>
    </source>
</evidence>
<dbReference type="SMART" id="SM00448">
    <property type="entry name" value="REC"/>
    <property type="match status" value="1"/>
</dbReference>
<dbReference type="GO" id="GO:0000976">
    <property type="term" value="F:transcription cis-regulatory region binding"/>
    <property type="evidence" value="ECO:0007669"/>
    <property type="project" value="TreeGrafter"/>
</dbReference>
<organism evidence="10 11">
    <name type="scientific">Candidatus Viridilinea halotolerans</name>
    <dbReference type="NCBI Taxonomy" id="2491704"/>
    <lineage>
        <taxon>Bacteria</taxon>
        <taxon>Bacillati</taxon>
        <taxon>Chloroflexota</taxon>
        <taxon>Chloroflexia</taxon>
        <taxon>Chloroflexales</taxon>
        <taxon>Chloroflexineae</taxon>
        <taxon>Oscillochloridaceae</taxon>
        <taxon>Candidatus Viridilinea</taxon>
    </lineage>
</organism>
<feature type="modified residue" description="4-aspartylphosphate" evidence="6">
    <location>
        <position position="53"/>
    </location>
</feature>
<dbReference type="PROSITE" id="PS50110">
    <property type="entry name" value="RESPONSE_REGULATORY"/>
    <property type="match status" value="1"/>
</dbReference>
<comment type="caution">
    <text evidence="10">The sequence shown here is derived from an EMBL/GenBank/DDBJ whole genome shotgun (WGS) entry which is preliminary data.</text>
</comment>
<dbReference type="SMART" id="SM00862">
    <property type="entry name" value="Trans_reg_C"/>
    <property type="match status" value="1"/>
</dbReference>
<evidence type="ECO:0000256" key="7">
    <source>
        <dbReference type="PROSITE-ProRule" id="PRU01091"/>
    </source>
</evidence>
<dbReference type="InterPro" id="IPR001867">
    <property type="entry name" value="OmpR/PhoB-type_DNA-bd"/>
</dbReference>
<proteinExistence type="predicted"/>
<reference evidence="10 11" key="1">
    <citation type="submission" date="2018-12" db="EMBL/GenBank/DDBJ databases">
        <title>Genome Sequence of Candidatus Viridilinea halotolerans isolated from saline sulfide-rich spring.</title>
        <authorList>
            <person name="Grouzdev D.S."/>
            <person name="Burganskaya E.I."/>
            <person name="Krutkina M.S."/>
            <person name="Sukhacheva M.V."/>
            <person name="Gorlenko V.M."/>
        </authorList>
    </citation>
    <scope>NUCLEOTIDE SEQUENCE [LARGE SCALE GENOMIC DNA]</scope>
    <source>
        <strain evidence="10">Chok-6</strain>
    </source>
</reference>
<dbReference type="GO" id="GO:0000156">
    <property type="term" value="F:phosphorelay response regulator activity"/>
    <property type="evidence" value="ECO:0007669"/>
    <property type="project" value="TreeGrafter"/>
</dbReference>
<keyword evidence="2" id="KW-0902">Two-component regulatory system</keyword>
<sequence length="237" mass="26875">MPPRILVVDDDHSIVNVLRSYLEQSSYQVLSAFDGNSALQAIRQERPDLVVLDLMLPGRDGWALLRLVRADRDLAALPIILVTARVEASDKILGLELGADDYITKPFNGHEVVARVNALLRRRQLDRQPHGAPRVLSAGGLRLDLDQRKLTVDGQPVELTRTEFRLLEALLEHPGYTLTRDDLLERAMGYAYEGMGRVLDTHIRNVRRKIEADPNNPRYLRTVYGVGYRLIDEPREP</sequence>
<dbReference type="AlphaFoldDB" id="A0A426TT17"/>
<keyword evidence="3" id="KW-0805">Transcription regulation</keyword>
<dbReference type="EMBL" id="RSAS01000783">
    <property type="protein sequence ID" value="RRR67482.1"/>
    <property type="molecule type" value="Genomic_DNA"/>
</dbReference>
<evidence type="ECO:0000256" key="6">
    <source>
        <dbReference type="PROSITE-ProRule" id="PRU00169"/>
    </source>
</evidence>
<dbReference type="GO" id="GO:0006355">
    <property type="term" value="P:regulation of DNA-templated transcription"/>
    <property type="evidence" value="ECO:0007669"/>
    <property type="project" value="InterPro"/>
</dbReference>